<keyword evidence="5" id="KW-0597">Phosphoprotein</keyword>
<evidence type="ECO:0000256" key="11">
    <source>
        <dbReference type="ARBA" id="ARBA00023015"/>
    </source>
</evidence>
<dbReference type="InterPro" id="IPR036236">
    <property type="entry name" value="Znf_C2H2_sf"/>
</dbReference>
<dbReference type="Pfam" id="PF23611">
    <property type="entry name" value="zf-C2H2_16"/>
    <property type="match status" value="1"/>
</dbReference>
<dbReference type="PANTHER" id="PTHR45993:SF6">
    <property type="entry name" value="C2H2-TYPE DOMAIN-CONTAINING PROTEIN"/>
    <property type="match status" value="1"/>
</dbReference>
<evidence type="ECO:0000256" key="9">
    <source>
        <dbReference type="ARBA" id="ARBA00022833"/>
    </source>
</evidence>
<feature type="region of interest" description="Disordered" evidence="15">
    <location>
        <begin position="429"/>
        <end position="536"/>
    </location>
</feature>
<reference evidence="17 18" key="1">
    <citation type="journal article" date="2020" name="Cell">
        <title>Large-Scale Comparative Analyses of Tick Genomes Elucidate Their Genetic Diversity and Vector Capacities.</title>
        <authorList>
            <consortium name="Tick Genome and Microbiome Consortium (TIGMIC)"/>
            <person name="Jia N."/>
            <person name="Wang J."/>
            <person name="Shi W."/>
            <person name="Du L."/>
            <person name="Sun Y."/>
            <person name="Zhan W."/>
            <person name="Jiang J.F."/>
            <person name="Wang Q."/>
            <person name="Zhang B."/>
            <person name="Ji P."/>
            <person name="Bell-Sakyi L."/>
            <person name="Cui X.M."/>
            <person name="Yuan T.T."/>
            <person name="Jiang B.G."/>
            <person name="Yang W.F."/>
            <person name="Lam T.T."/>
            <person name="Chang Q.C."/>
            <person name="Ding S.J."/>
            <person name="Wang X.J."/>
            <person name="Zhu J.G."/>
            <person name="Ruan X.D."/>
            <person name="Zhao L."/>
            <person name="Wei J.T."/>
            <person name="Ye R.Z."/>
            <person name="Que T.C."/>
            <person name="Du C.H."/>
            <person name="Zhou Y.H."/>
            <person name="Cheng J.X."/>
            <person name="Dai P.F."/>
            <person name="Guo W.B."/>
            <person name="Han X.H."/>
            <person name="Huang E.J."/>
            <person name="Li L.F."/>
            <person name="Wei W."/>
            <person name="Gao Y.C."/>
            <person name="Liu J.Z."/>
            <person name="Shao H.Z."/>
            <person name="Wang X."/>
            <person name="Wang C.C."/>
            <person name="Yang T.C."/>
            <person name="Huo Q.B."/>
            <person name="Li W."/>
            <person name="Chen H.Y."/>
            <person name="Chen S.E."/>
            <person name="Zhou L.G."/>
            <person name="Ni X.B."/>
            <person name="Tian J.H."/>
            <person name="Sheng Y."/>
            <person name="Liu T."/>
            <person name="Pan Y.S."/>
            <person name="Xia L.Y."/>
            <person name="Li J."/>
            <person name="Zhao F."/>
            <person name="Cao W.C."/>
        </authorList>
    </citation>
    <scope>NUCLEOTIDE SEQUENCE [LARGE SCALE GENOMIC DNA]</scope>
    <source>
        <strain evidence="17">HaeL-2018</strain>
    </source>
</reference>
<organism evidence="17 18">
    <name type="scientific">Haemaphysalis longicornis</name>
    <name type="common">Bush tick</name>
    <dbReference type="NCBI Taxonomy" id="44386"/>
    <lineage>
        <taxon>Eukaryota</taxon>
        <taxon>Metazoa</taxon>
        <taxon>Ecdysozoa</taxon>
        <taxon>Arthropoda</taxon>
        <taxon>Chelicerata</taxon>
        <taxon>Arachnida</taxon>
        <taxon>Acari</taxon>
        <taxon>Parasitiformes</taxon>
        <taxon>Ixodida</taxon>
        <taxon>Ixodoidea</taxon>
        <taxon>Ixodidae</taxon>
        <taxon>Haemaphysalinae</taxon>
        <taxon>Haemaphysalis</taxon>
    </lineage>
</organism>
<feature type="region of interest" description="Disordered" evidence="15">
    <location>
        <begin position="117"/>
        <end position="198"/>
    </location>
</feature>
<proteinExistence type="predicted"/>
<feature type="domain" description="C2H2-type" evidence="16">
    <location>
        <begin position="413"/>
        <end position="440"/>
    </location>
</feature>
<dbReference type="Gene3D" id="3.30.160.60">
    <property type="entry name" value="Classic Zinc Finger"/>
    <property type="match status" value="4"/>
</dbReference>
<dbReference type="Pfam" id="PF00096">
    <property type="entry name" value="zf-C2H2"/>
    <property type="match status" value="4"/>
</dbReference>
<keyword evidence="13" id="KW-0539">Nucleus</keyword>
<evidence type="ECO:0000256" key="8">
    <source>
        <dbReference type="ARBA" id="ARBA00022771"/>
    </source>
</evidence>
<feature type="compositionally biased region" description="Low complexity" evidence="15">
    <location>
        <begin position="148"/>
        <end position="177"/>
    </location>
</feature>
<dbReference type="InterPro" id="IPR013087">
    <property type="entry name" value="Znf_C2H2_type"/>
</dbReference>
<evidence type="ECO:0000256" key="1">
    <source>
        <dbReference type="ARBA" id="ARBA00004123"/>
    </source>
</evidence>
<feature type="domain" description="C2H2-type" evidence="16">
    <location>
        <begin position="711"/>
        <end position="738"/>
    </location>
</feature>
<feature type="compositionally biased region" description="Polar residues" evidence="15">
    <location>
        <begin position="582"/>
        <end position="591"/>
    </location>
</feature>
<evidence type="ECO:0000256" key="14">
    <source>
        <dbReference type="PROSITE-ProRule" id="PRU00042"/>
    </source>
</evidence>
<keyword evidence="9" id="KW-0862">Zinc</keyword>
<dbReference type="VEuPathDB" id="VectorBase:HLOH_063938"/>
<keyword evidence="6" id="KW-0479">Metal-binding</keyword>
<evidence type="ECO:0000256" key="2">
    <source>
        <dbReference type="ARBA" id="ARBA00022481"/>
    </source>
</evidence>
<feature type="compositionally biased region" description="Polar residues" evidence="15">
    <location>
        <begin position="441"/>
        <end position="452"/>
    </location>
</feature>
<evidence type="ECO:0000256" key="12">
    <source>
        <dbReference type="ARBA" id="ARBA00023163"/>
    </source>
</evidence>
<feature type="domain" description="C2H2-type" evidence="16">
    <location>
        <begin position="739"/>
        <end position="761"/>
    </location>
</feature>
<dbReference type="PROSITE" id="PS00028">
    <property type="entry name" value="ZINC_FINGER_C2H2_1"/>
    <property type="match status" value="5"/>
</dbReference>
<feature type="compositionally biased region" description="Low complexity" evidence="15">
    <location>
        <begin position="337"/>
        <end position="370"/>
    </location>
</feature>
<dbReference type="FunFam" id="3.30.160.60:FF:000046">
    <property type="entry name" value="Putative B-cell lymphoma/leukemia 11A"/>
    <property type="match status" value="1"/>
</dbReference>
<sequence>MQDDLASLRGVSRCSYVSERPDGTRPVGKQEFTETNPTVEVSIRKREIGEHRDASCAKPNSYTCFTCKHAFPSAWLLVQHCQNLHSLKIYVDANISATGVAGGPLFPLAAAIGRSSTPPLLQQQHRPTSQQTTPSACLPAVPAPTPPAAAAVGSSSTPPARPTPTSSTEPAPQASTARVTERVTSTAGVPPSLAGVVDPSSLPALQLLRLPLSERQFGGAAGIFGRSSSHDFRVGDLLADQLRPQVTPSPVTLASSTATPPAPAPSSSSSAAATPGAAGREGFRPSATQQGAPPFGIAPLEPQLDFYSQRLRQLAGATSPSGTPSASNAPSSPRKQLTPPAFSASATSTTGAPLTPTATSAPPSLARPSSECGTPSSRAASPKLKSCEYCGKSFRFQSNLIVHRRSHTGEKPYRCHICNHACTQASKLKRHMKTHRRSPGSGDNTSVESARSTPDGGTGPRTNGDDASEDGAGSCDEAEDEEEEEEMDEEEEEEEEEDEDEEDLDDEEGGAAGGDRAQDLTVRSGGAGSSVGPSERKSLLGEVMEKIGLTNIQQYSEAYRQALEESGSLRNAVKQERPGSAAPSSDTSMAENGSEMVGVGKGLPHSALDFGGSLLGAFDGGDAGKRLKLDLAGAAAGAERDVFPAGLWLPSMAHRDFYLGLHPQGAAELEQRAKELKLGGALSPRPGPSGAAAALALMGSHLGRPKDRRNDTCEYCGKVFKNCSNLTVHRRSHTGEKPYKCELCSYACAQSSKLTRHMKTHGRVGKDVYRCRFCDMPFSVPSTLEKHMRKCVVNQNAQSLDSDSKDMT</sequence>
<dbReference type="GO" id="GO:0008270">
    <property type="term" value="F:zinc ion binding"/>
    <property type="evidence" value="ECO:0007669"/>
    <property type="project" value="UniProtKB-KW"/>
</dbReference>
<keyword evidence="8 14" id="KW-0863">Zinc-finger</keyword>
<protein>
    <recommendedName>
        <fullName evidence="16">C2H2-type domain-containing protein</fullName>
    </recommendedName>
</protein>
<keyword evidence="4" id="KW-1017">Isopeptide bond</keyword>
<dbReference type="EMBL" id="JABSTR010000007">
    <property type="protein sequence ID" value="KAH9375100.1"/>
    <property type="molecule type" value="Genomic_DNA"/>
</dbReference>
<evidence type="ECO:0000256" key="5">
    <source>
        <dbReference type="ARBA" id="ARBA00022553"/>
    </source>
</evidence>
<comment type="subcellular location">
    <subcellularLocation>
        <location evidence="1">Nucleus</location>
    </subcellularLocation>
</comment>
<feature type="compositionally biased region" description="Polar residues" evidence="15">
    <location>
        <begin position="316"/>
        <end position="335"/>
    </location>
</feature>
<keyword evidence="18" id="KW-1185">Reference proteome</keyword>
<dbReference type="GO" id="GO:0003700">
    <property type="term" value="F:DNA-binding transcription factor activity"/>
    <property type="evidence" value="ECO:0007669"/>
    <property type="project" value="TreeGrafter"/>
</dbReference>
<dbReference type="FunFam" id="3.30.160.60:FF:001175">
    <property type="entry name" value="Zinc finger, C2H2 type"/>
    <property type="match status" value="1"/>
</dbReference>
<evidence type="ECO:0000256" key="7">
    <source>
        <dbReference type="ARBA" id="ARBA00022737"/>
    </source>
</evidence>
<dbReference type="SMART" id="SM00355">
    <property type="entry name" value="ZnF_C2H2"/>
    <property type="match status" value="6"/>
</dbReference>
<feature type="region of interest" description="Disordered" evidence="15">
    <location>
        <begin position="570"/>
        <end position="598"/>
    </location>
</feature>
<keyword evidence="3" id="KW-0678">Repressor</keyword>
<comment type="caution">
    <text evidence="17">The sequence shown here is derived from an EMBL/GenBank/DDBJ whole genome shotgun (WGS) entry which is preliminary data.</text>
</comment>
<evidence type="ECO:0000256" key="10">
    <source>
        <dbReference type="ARBA" id="ARBA00022843"/>
    </source>
</evidence>
<dbReference type="OrthoDB" id="10046198at2759"/>
<name>A0A9J6GLQ3_HAELO</name>
<dbReference type="GO" id="GO:0000978">
    <property type="term" value="F:RNA polymerase II cis-regulatory region sequence-specific DNA binding"/>
    <property type="evidence" value="ECO:0007669"/>
    <property type="project" value="TreeGrafter"/>
</dbReference>
<dbReference type="OMA" id="HCQNKSL"/>
<dbReference type="FunFam" id="3.30.160.60:FF:000106">
    <property type="entry name" value="B-cell lymphoma/leukemia 11A isoform X2"/>
    <property type="match status" value="1"/>
</dbReference>
<evidence type="ECO:0000256" key="15">
    <source>
        <dbReference type="SAM" id="MobiDB-lite"/>
    </source>
</evidence>
<evidence type="ECO:0000256" key="4">
    <source>
        <dbReference type="ARBA" id="ARBA00022499"/>
    </source>
</evidence>
<gene>
    <name evidence="17" type="ORF">HPB48_010362</name>
</gene>
<dbReference type="Proteomes" id="UP000821853">
    <property type="component" value="Chromosome 5"/>
</dbReference>
<feature type="domain" description="C2H2-type" evidence="16">
    <location>
        <begin position="385"/>
        <end position="412"/>
    </location>
</feature>
<keyword evidence="12" id="KW-0804">Transcription</keyword>
<keyword evidence="10" id="KW-0832">Ubl conjugation</keyword>
<dbReference type="PANTHER" id="PTHR45993">
    <property type="entry name" value="B-CELL LYMPHOMA/LEUKEMIA 11"/>
    <property type="match status" value="1"/>
</dbReference>
<dbReference type="GO" id="GO:0006357">
    <property type="term" value="P:regulation of transcription by RNA polymerase II"/>
    <property type="evidence" value="ECO:0007669"/>
    <property type="project" value="TreeGrafter"/>
</dbReference>
<accession>A0A9J6GLQ3</accession>
<feature type="compositionally biased region" description="Acidic residues" evidence="15">
    <location>
        <begin position="476"/>
        <end position="509"/>
    </location>
</feature>
<keyword evidence="7" id="KW-0677">Repeat</keyword>
<feature type="compositionally biased region" description="Basic residues" evidence="15">
    <location>
        <begin position="429"/>
        <end position="438"/>
    </location>
</feature>
<evidence type="ECO:0000256" key="6">
    <source>
        <dbReference type="ARBA" id="ARBA00022723"/>
    </source>
</evidence>
<dbReference type="AlphaFoldDB" id="A0A9J6GLQ3"/>
<dbReference type="InterPro" id="IPR056438">
    <property type="entry name" value="Znf-C2H2_CTCF"/>
</dbReference>
<dbReference type="SUPFAM" id="SSF57667">
    <property type="entry name" value="beta-beta-alpha zinc fingers"/>
    <property type="match status" value="3"/>
</dbReference>
<evidence type="ECO:0000256" key="3">
    <source>
        <dbReference type="ARBA" id="ARBA00022491"/>
    </source>
</evidence>
<feature type="region of interest" description="Disordered" evidence="15">
    <location>
        <begin position="248"/>
        <end position="300"/>
    </location>
</feature>
<dbReference type="InterPro" id="IPR051497">
    <property type="entry name" value="Dev/Hematopoietic_TF"/>
</dbReference>
<dbReference type="FunFam" id="3.30.160.60:FF:000037">
    <property type="entry name" value="B-cell lymphoma/leukemia 11A isoform X1"/>
    <property type="match status" value="1"/>
</dbReference>
<dbReference type="PROSITE" id="PS50157">
    <property type="entry name" value="ZINC_FINGER_C2H2_2"/>
    <property type="match status" value="5"/>
</dbReference>
<keyword evidence="2" id="KW-0488">Methylation</keyword>
<feature type="compositionally biased region" description="Low complexity" evidence="15">
    <location>
        <begin position="248"/>
        <end position="278"/>
    </location>
</feature>
<evidence type="ECO:0000256" key="13">
    <source>
        <dbReference type="ARBA" id="ARBA00023242"/>
    </source>
</evidence>
<evidence type="ECO:0000313" key="18">
    <source>
        <dbReference type="Proteomes" id="UP000821853"/>
    </source>
</evidence>
<dbReference type="GO" id="GO:0016514">
    <property type="term" value="C:SWI/SNF complex"/>
    <property type="evidence" value="ECO:0007669"/>
    <property type="project" value="UniProtKB-ARBA"/>
</dbReference>
<evidence type="ECO:0000259" key="16">
    <source>
        <dbReference type="PROSITE" id="PS50157"/>
    </source>
</evidence>
<keyword evidence="11" id="KW-0805">Transcription regulation</keyword>
<feature type="compositionally biased region" description="Polar residues" evidence="15">
    <location>
        <begin position="117"/>
        <end position="135"/>
    </location>
</feature>
<feature type="region of interest" description="Disordered" evidence="15">
    <location>
        <begin position="315"/>
        <end position="382"/>
    </location>
</feature>
<evidence type="ECO:0000313" key="17">
    <source>
        <dbReference type="EMBL" id="KAH9375100.1"/>
    </source>
</evidence>
<feature type="domain" description="C2H2-type" evidence="16">
    <location>
        <begin position="769"/>
        <end position="799"/>
    </location>
</feature>